<dbReference type="PANTHER" id="PTHR13720">
    <property type="entry name" value="WD-40 REPEAT PROTEIN"/>
    <property type="match status" value="1"/>
</dbReference>
<dbReference type="PROSITE" id="PS50082">
    <property type="entry name" value="WD_REPEATS_2"/>
    <property type="match status" value="1"/>
</dbReference>
<name>A0A6J2UTJ1_CHACN</name>
<dbReference type="InterPro" id="IPR036322">
    <property type="entry name" value="WD40_repeat_dom_sf"/>
</dbReference>
<dbReference type="Gene3D" id="2.130.10.10">
    <property type="entry name" value="YVTN repeat-like/Quinoprotein amine dehydrogenase"/>
    <property type="match status" value="2"/>
</dbReference>
<feature type="repeat" description="WD" evidence="6">
    <location>
        <begin position="415"/>
        <end position="449"/>
    </location>
</feature>
<keyword evidence="4" id="KW-0966">Cell projection</keyword>
<dbReference type="Pfam" id="PF00400">
    <property type="entry name" value="WD40"/>
    <property type="match status" value="3"/>
</dbReference>
<gene>
    <name evidence="9" type="primary">cfap251</name>
</gene>
<evidence type="ECO:0000256" key="7">
    <source>
        <dbReference type="SAM" id="MobiDB-lite"/>
    </source>
</evidence>
<protein>
    <recommendedName>
        <fullName evidence="5">Cilia- and flagella-associated protein 251</fullName>
    </recommendedName>
</protein>
<dbReference type="InterPro" id="IPR001680">
    <property type="entry name" value="WD40_rpt"/>
</dbReference>
<sequence>MSNESGSTTREVDEKHAALGCQSELDSGQSEENGERSGQEDTSPSSPVAQGSRVDSPAYIASPLDLPHISKDSAIIHPLTLDWAFGINTALPVFSLQDQERLIILYACGRVAVMYDHTSNSQHLLQGHSSPISCLCVSEDKQWIVTADRGRESGIIIWDSYKGIPVRTLFQCHPVAGVAAVALSKDSEYLATVGAGEVQRVCVWNWTDVSDEPLYVVDVGSEFGPQNHILFNPTDKTQLLSNSESHVLFYATDLGCLKYSVPELSDKTFSKVVGAVSQSVFLSGGAQALSATSAGNLVVWARQSDSCQPSVWTAIKLIPLQQERITVLTQTERLIVTGDIRGHIKFYDENIKLIDSYSKLNVDPIVSISFSKEEPSGHLACTDTIPFVVRNFALSTVTASVLYVSAQGSESHTLLTEHAEALEAVACHPHQPLVAMGSRSGILKIWDYERRIHVCSRIFQKDRQIQCVTYDPQGFFLAVGFVSGAVQVFDACSLQSEGEEKALHYSPDSITQLTFSKDSLYLATADAGQAVMVFRLCKEGGRQQWMFQGRHCSHYKPIQDLLFGFFLDSTKPRLLSLGQDRRLVEYDLEHSGEGHLLILSSVQIEQSAVPTCMSWHPLITTEHFLLTSSTHYKMKLFNSTTKMCRKTLLGPTYGSPVKKMIILPQTKDSDPTCSYMAYVTTEAVGVQILPLDGNPYKSTAVISHPMGVCSLACSYDGKYVFTAGVADTSVFSWEISLCALETAAALGGKDLMPFYNLLEGGRDGELFKEIENFFYYCQLRKQGIDSMETRLVSTKIPLTEVPFMMRALGFYPTEQELEDMHNEVKFSRYAETGKYVTDLDLEEFIKLYVNHRPAFGISREDLHWAFQVLGESVEKGIPTVSRQNLLDCLQARGEHMTEEELTESLSSLLGLSAEDRTDFRTLEYKGLQLENALPPEITMTTFEADILGFPGDSPGLPVESDSSSMTDIL</sequence>
<dbReference type="CTD" id="144406"/>
<dbReference type="InterPro" id="IPR011992">
    <property type="entry name" value="EF-hand-dom_pair"/>
</dbReference>
<dbReference type="GeneID" id="115806052"/>
<dbReference type="FunCoup" id="A0A6J2UTJ1">
    <property type="interactions" value="80"/>
</dbReference>
<reference evidence="9" key="1">
    <citation type="submission" date="2025-08" db="UniProtKB">
        <authorList>
            <consortium name="RefSeq"/>
        </authorList>
    </citation>
    <scope>IDENTIFICATION</scope>
</reference>
<dbReference type="SUPFAM" id="SSF50978">
    <property type="entry name" value="WD40 repeat-like"/>
    <property type="match status" value="1"/>
</dbReference>
<organism evidence="8 9">
    <name type="scientific">Chanos chanos</name>
    <name type="common">Milkfish</name>
    <name type="synonym">Mugil chanos</name>
    <dbReference type="NCBI Taxonomy" id="29144"/>
    <lineage>
        <taxon>Eukaryota</taxon>
        <taxon>Metazoa</taxon>
        <taxon>Chordata</taxon>
        <taxon>Craniata</taxon>
        <taxon>Vertebrata</taxon>
        <taxon>Euteleostomi</taxon>
        <taxon>Actinopterygii</taxon>
        <taxon>Neopterygii</taxon>
        <taxon>Teleostei</taxon>
        <taxon>Ostariophysi</taxon>
        <taxon>Gonorynchiformes</taxon>
        <taxon>Chanidae</taxon>
        <taxon>Chanos</taxon>
    </lineage>
</organism>
<evidence type="ECO:0000313" key="9">
    <source>
        <dbReference type="RefSeq" id="XP_030622642.1"/>
    </source>
</evidence>
<evidence type="ECO:0000256" key="4">
    <source>
        <dbReference type="ARBA" id="ARBA00023273"/>
    </source>
</evidence>
<evidence type="ECO:0000256" key="1">
    <source>
        <dbReference type="ARBA" id="ARBA00004138"/>
    </source>
</evidence>
<feature type="region of interest" description="Disordered" evidence="7">
    <location>
        <begin position="1"/>
        <end position="53"/>
    </location>
</feature>
<dbReference type="PANTHER" id="PTHR13720:SF13">
    <property type="entry name" value="CILIA- AND FLAGELLA-ASSOCIATED PROTEIN 251"/>
    <property type="match status" value="1"/>
</dbReference>
<dbReference type="InterPro" id="IPR015943">
    <property type="entry name" value="WD40/YVTN_repeat-like_dom_sf"/>
</dbReference>
<keyword evidence="2 6" id="KW-0853">WD repeat</keyword>
<dbReference type="Proteomes" id="UP000504632">
    <property type="component" value="Chromosome 1"/>
</dbReference>
<dbReference type="SMART" id="SM00320">
    <property type="entry name" value="WD40"/>
    <property type="match status" value="7"/>
</dbReference>
<evidence type="ECO:0000256" key="5">
    <source>
        <dbReference type="ARBA" id="ARBA00040994"/>
    </source>
</evidence>
<dbReference type="SUPFAM" id="SSF50998">
    <property type="entry name" value="Quinoprotein alcohol dehydrogenase-like"/>
    <property type="match status" value="1"/>
</dbReference>
<feature type="compositionally biased region" description="Polar residues" evidence="7">
    <location>
        <begin position="40"/>
        <end position="49"/>
    </location>
</feature>
<dbReference type="SUPFAM" id="SSF47473">
    <property type="entry name" value="EF-hand"/>
    <property type="match status" value="1"/>
</dbReference>
<evidence type="ECO:0000256" key="3">
    <source>
        <dbReference type="ARBA" id="ARBA00022737"/>
    </source>
</evidence>
<dbReference type="InterPro" id="IPR050630">
    <property type="entry name" value="WD_repeat_EMAP"/>
</dbReference>
<keyword evidence="9" id="KW-0969">Cilium</keyword>
<keyword evidence="9" id="KW-0282">Flagellum</keyword>
<evidence type="ECO:0000256" key="6">
    <source>
        <dbReference type="PROSITE-ProRule" id="PRU00221"/>
    </source>
</evidence>
<evidence type="ECO:0000313" key="8">
    <source>
        <dbReference type="Proteomes" id="UP000504632"/>
    </source>
</evidence>
<dbReference type="GO" id="GO:0036126">
    <property type="term" value="C:sperm flagellum"/>
    <property type="evidence" value="ECO:0007669"/>
    <property type="project" value="TreeGrafter"/>
</dbReference>
<proteinExistence type="predicted"/>
<dbReference type="OrthoDB" id="4899631at2759"/>
<comment type="subcellular location">
    <subcellularLocation>
        <location evidence="1">Cell projection</location>
        <location evidence="1">Cilium</location>
    </subcellularLocation>
</comment>
<dbReference type="InterPro" id="IPR011047">
    <property type="entry name" value="Quinoprotein_ADH-like_sf"/>
</dbReference>
<keyword evidence="3" id="KW-0677">Repeat</keyword>
<dbReference type="InParanoid" id="A0A6J2UTJ1"/>
<keyword evidence="8" id="KW-1185">Reference proteome</keyword>
<dbReference type="Gene3D" id="1.10.238.10">
    <property type="entry name" value="EF-hand"/>
    <property type="match status" value="1"/>
</dbReference>
<accession>A0A6J2UTJ1</accession>
<evidence type="ECO:0000256" key="2">
    <source>
        <dbReference type="ARBA" id="ARBA00022574"/>
    </source>
</evidence>
<dbReference type="RefSeq" id="XP_030622642.1">
    <property type="nucleotide sequence ID" value="XM_030766782.1"/>
</dbReference>
<dbReference type="AlphaFoldDB" id="A0A6J2UTJ1"/>